<evidence type="ECO:0008006" key="4">
    <source>
        <dbReference type="Google" id="ProtNLM"/>
    </source>
</evidence>
<evidence type="ECO:0000313" key="2">
    <source>
        <dbReference type="EMBL" id="KAH9833095.1"/>
    </source>
</evidence>
<feature type="non-terminal residue" evidence="2">
    <location>
        <position position="261"/>
    </location>
</feature>
<organism evidence="2 3">
    <name type="scientific">Rhodofomes roseus</name>
    <dbReference type="NCBI Taxonomy" id="34475"/>
    <lineage>
        <taxon>Eukaryota</taxon>
        <taxon>Fungi</taxon>
        <taxon>Dikarya</taxon>
        <taxon>Basidiomycota</taxon>
        <taxon>Agaricomycotina</taxon>
        <taxon>Agaricomycetes</taxon>
        <taxon>Polyporales</taxon>
        <taxon>Rhodofomes</taxon>
    </lineage>
</organism>
<accession>A0ABQ8K759</accession>
<gene>
    <name evidence="2" type="ORF">C8Q71DRAFT_686284</name>
</gene>
<feature type="region of interest" description="Disordered" evidence="1">
    <location>
        <begin position="184"/>
        <end position="219"/>
    </location>
</feature>
<sequence>MWLRKYLQIGEDRPTWAYIVDVIMAINVTRDAGKIRRDAQLNTYLQSWGPATKGKTRLPKYLQTMMATGKKYNVSFAAIKLDRRLKEELPVWYHLGATKQLRRLNNTKVSDCLRQKHGVHVIANLLKVTETHIPIINGQMGSEAQIENECECDKCEDLRNKGCKHPETCRQAAARILGLIRPKWHPENENNDGLSLTHRRKEKNQQAVENEEATTFDPSVTSRDGIAQAFRAFVNPTTHDKPPAIRRGRARNVPEEETTAY</sequence>
<name>A0ABQ8K759_9APHY</name>
<evidence type="ECO:0000256" key="1">
    <source>
        <dbReference type="SAM" id="MobiDB-lite"/>
    </source>
</evidence>
<evidence type="ECO:0000313" key="3">
    <source>
        <dbReference type="Proteomes" id="UP000814176"/>
    </source>
</evidence>
<dbReference type="GeneID" id="72000539"/>
<dbReference type="RefSeq" id="XP_047775861.1">
    <property type="nucleotide sequence ID" value="XM_047919807.1"/>
</dbReference>
<feature type="region of interest" description="Disordered" evidence="1">
    <location>
        <begin position="235"/>
        <end position="261"/>
    </location>
</feature>
<dbReference type="Proteomes" id="UP000814176">
    <property type="component" value="Unassembled WGS sequence"/>
</dbReference>
<protein>
    <recommendedName>
        <fullName evidence="4">SWIM-type domain-containing protein</fullName>
    </recommendedName>
</protein>
<proteinExistence type="predicted"/>
<comment type="caution">
    <text evidence="2">The sequence shown here is derived from an EMBL/GenBank/DDBJ whole genome shotgun (WGS) entry which is preliminary data.</text>
</comment>
<reference evidence="2 3" key="1">
    <citation type="journal article" date="2021" name="Environ. Microbiol.">
        <title>Gene family expansions and transcriptome signatures uncover fungal adaptations to wood decay.</title>
        <authorList>
            <person name="Hage H."/>
            <person name="Miyauchi S."/>
            <person name="Viragh M."/>
            <person name="Drula E."/>
            <person name="Min B."/>
            <person name="Chaduli D."/>
            <person name="Navarro D."/>
            <person name="Favel A."/>
            <person name="Norest M."/>
            <person name="Lesage-Meessen L."/>
            <person name="Balint B."/>
            <person name="Merenyi Z."/>
            <person name="de Eugenio L."/>
            <person name="Morin E."/>
            <person name="Martinez A.T."/>
            <person name="Baldrian P."/>
            <person name="Stursova M."/>
            <person name="Martinez M.J."/>
            <person name="Novotny C."/>
            <person name="Magnuson J.K."/>
            <person name="Spatafora J.W."/>
            <person name="Maurice S."/>
            <person name="Pangilinan J."/>
            <person name="Andreopoulos W."/>
            <person name="LaButti K."/>
            <person name="Hundley H."/>
            <person name="Na H."/>
            <person name="Kuo A."/>
            <person name="Barry K."/>
            <person name="Lipzen A."/>
            <person name="Henrissat B."/>
            <person name="Riley R."/>
            <person name="Ahrendt S."/>
            <person name="Nagy L.G."/>
            <person name="Grigoriev I.V."/>
            <person name="Martin F."/>
            <person name="Rosso M.N."/>
        </authorList>
    </citation>
    <scope>NUCLEOTIDE SEQUENCE [LARGE SCALE GENOMIC DNA]</scope>
    <source>
        <strain evidence="2 3">CIRM-BRFM 1785</strain>
    </source>
</reference>
<dbReference type="EMBL" id="JADCUA010000020">
    <property type="protein sequence ID" value="KAH9833095.1"/>
    <property type="molecule type" value="Genomic_DNA"/>
</dbReference>
<keyword evidence="3" id="KW-1185">Reference proteome</keyword>